<feature type="compositionally biased region" description="Basic residues" evidence="6">
    <location>
        <begin position="910"/>
        <end position="927"/>
    </location>
</feature>
<feature type="compositionally biased region" description="Basic and acidic residues" evidence="6">
    <location>
        <begin position="775"/>
        <end position="789"/>
    </location>
</feature>
<feature type="compositionally biased region" description="Basic and acidic residues" evidence="6">
    <location>
        <begin position="195"/>
        <end position="215"/>
    </location>
</feature>
<dbReference type="GO" id="GO:0005652">
    <property type="term" value="C:nuclear lamina"/>
    <property type="evidence" value="ECO:0007669"/>
    <property type="project" value="UniProtKB-SubCell"/>
</dbReference>
<gene>
    <name evidence="7" type="ORF">SAY87_020637</name>
</gene>
<reference evidence="7 8" key="1">
    <citation type="journal article" date="2023" name="Hortic Res">
        <title>Pangenome of water caltrop reveals structural variations and asymmetric subgenome divergence after allopolyploidization.</title>
        <authorList>
            <person name="Zhang X."/>
            <person name="Chen Y."/>
            <person name="Wang L."/>
            <person name="Yuan Y."/>
            <person name="Fang M."/>
            <person name="Shi L."/>
            <person name="Lu R."/>
            <person name="Comes H.P."/>
            <person name="Ma Y."/>
            <person name="Chen Y."/>
            <person name="Huang G."/>
            <person name="Zhou Y."/>
            <person name="Zheng Z."/>
            <person name="Qiu Y."/>
        </authorList>
    </citation>
    <scope>NUCLEOTIDE SEQUENCE [LARGE SCALE GENOMIC DNA]</scope>
    <source>
        <tissue evidence="7">Roots</tissue>
    </source>
</reference>
<comment type="subcellular location">
    <subcellularLocation>
        <location evidence="3">Nucleus lamina</location>
    </subcellularLocation>
</comment>
<keyword evidence="2" id="KW-0539">Nucleus</keyword>
<feature type="region of interest" description="Disordered" evidence="6">
    <location>
        <begin position="1095"/>
        <end position="1137"/>
    </location>
</feature>
<evidence type="ECO:0000256" key="3">
    <source>
        <dbReference type="ARBA" id="ARBA00024186"/>
    </source>
</evidence>
<evidence type="ECO:0000256" key="1">
    <source>
        <dbReference type="ARBA" id="ARBA00023054"/>
    </source>
</evidence>
<evidence type="ECO:0000313" key="8">
    <source>
        <dbReference type="Proteomes" id="UP001345219"/>
    </source>
</evidence>
<sequence length="1150" mass="133362">MFSPQKKVWFDWSAPARKRGTESDGLTPNPSDGKGKSVVPPDPRTPPLDPNGMAIDGVDLAEKVSLLEKELFEYQYNMGLILIEKREWTNEYDKLKEALAETKDALKREETAHLIAMSDVEKREDDLRKALGIEKQCVKDLEKALREMRSEYAEIKFTADSKLTEANALVASIEEKSLELEAKTHSVEAKLAEISRRSSEVERKQQDLESRETDHQRKRLSFITEREAHESVLSKQREDLQDWERKLRESEERLGERQMILNEREKRTNEMDKTYKQKEKDLEDIQKMIDEATKTLQEKEDDITFRLSKLAMREKEYNGLLNNLEIKEKELLVKEETLKEREQVEIQKILDEHNHNLDAKKHEFELEVEQKRKAVDEELEQRAFELKKKEAEIGHREEKLAKKEQTLEKKSEKLRGMEENFQSKQKDLKEQEKLLRTREKNLEDERKQLVVEKEELVDYKSGLEKIRSTNEEQLLKIREEKDQLRVTEEERSEHLRLQTELRQELENCRVQKEKILMDAEDLKQLRETFEKEWEELDEKRAEVEKGLKDLFQSREKFEKLKEAEQERLRKKKLELEEEIKREFENLNFAKETSAARLEHEKSVLEEQIQTERSQMLRDFELKKKELESDMQSKLEERESDLCNKKKIFEDEKERELGNINSLRELARREMEEMKQERLLMEKEKDEFFSNKKHLEEEQVGIQKDIDQLMLLSQKLKEQRDKLTNESERFISFVEKQGGCSNCGEFTREFVLKDMQYLSEMENLEIPDSKFSVDDKKRVNRDVEASEGQKADALPDVGSITPVSAGTMSWLRKCTSKIFNLSPSKKGEVHHVSDVEQSKASEDGSLAVNHVNDVEQSKASGGNDLDEVSHAAASPVDVLGLPSGQDISVEEQSNINSKDAEDSHPSDLRSGKRKVQKRRRPKINRTRTMKGVVKEAGAILGLDLERHENKQQNGNAEDSSHTNLDSREETGVAERGRRGNGRKRNRITNDVGENEGYSDSVNENQQRRRRHKPAGAVVQSLGQPRYNFRRTKGRSTVAAPGDSRDQNEDRVNEVGGDRQQTDHALSVTIASGNGGSAHLVQCGSEANMEDTTKELAPQTTLSEEVNGTPERVWDISNGNDGNDVEGKEDDGEYEHPGEVSMGKKLWTFFTT</sequence>
<accession>A0AAN7JQZ9</accession>
<dbReference type="PANTHER" id="PTHR31908">
    <property type="entry name" value="PROTEIN CROWDED NUCLEI 4"/>
    <property type="match status" value="1"/>
</dbReference>
<evidence type="ECO:0000256" key="4">
    <source>
        <dbReference type="ARBA" id="ARBA00024208"/>
    </source>
</evidence>
<keyword evidence="1 5" id="KW-0175">Coiled coil</keyword>
<feature type="region of interest" description="Disordered" evidence="6">
    <location>
        <begin position="823"/>
        <end position="1015"/>
    </location>
</feature>
<evidence type="ECO:0000256" key="2">
    <source>
        <dbReference type="ARBA" id="ARBA00023242"/>
    </source>
</evidence>
<dbReference type="SUPFAM" id="SSF57997">
    <property type="entry name" value="Tropomyosin"/>
    <property type="match status" value="1"/>
</dbReference>
<feature type="compositionally biased region" description="Basic and acidic residues" evidence="6">
    <location>
        <begin position="1041"/>
        <end position="1058"/>
    </location>
</feature>
<feature type="compositionally biased region" description="Basic and acidic residues" evidence="6">
    <location>
        <begin position="897"/>
        <end position="909"/>
    </location>
</feature>
<dbReference type="AlphaFoldDB" id="A0AAN7JQZ9"/>
<feature type="region of interest" description="Disordered" evidence="6">
    <location>
        <begin position="1030"/>
        <end position="1058"/>
    </location>
</feature>
<feature type="compositionally biased region" description="Pro residues" evidence="6">
    <location>
        <begin position="40"/>
        <end position="49"/>
    </location>
</feature>
<feature type="region of interest" description="Disordered" evidence="6">
    <location>
        <begin position="1"/>
        <end position="53"/>
    </location>
</feature>
<dbReference type="GO" id="GO:0006997">
    <property type="term" value="P:nucleus organization"/>
    <property type="evidence" value="ECO:0007669"/>
    <property type="project" value="InterPro"/>
</dbReference>
<protein>
    <recommendedName>
        <fullName evidence="9">Nuclear matrix constituent protein 1-like protein</fullName>
    </recommendedName>
</protein>
<evidence type="ECO:0008006" key="9">
    <source>
        <dbReference type="Google" id="ProtNLM"/>
    </source>
</evidence>
<feature type="compositionally biased region" description="Basic and acidic residues" evidence="6">
    <location>
        <begin position="957"/>
        <end position="976"/>
    </location>
</feature>
<feature type="compositionally biased region" description="Basic and acidic residues" evidence="6">
    <location>
        <begin position="824"/>
        <end position="841"/>
    </location>
</feature>
<comment type="caution">
    <text evidence="7">The sequence shown here is derived from an EMBL/GenBank/DDBJ whole genome shotgun (WGS) entry which is preliminary data.</text>
</comment>
<organism evidence="7 8">
    <name type="scientific">Trapa incisa</name>
    <dbReference type="NCBI Taxonomy" id="236973"/>
    <lineage>
        <taxon>Eukaryota</taxon>
        <taxon>Viridiplantae</taxon>
        <taxon>Streptophyta</taxon>
        <taxon>Embryophyta</taxon>
        <taxon>Tracheophyta</taxon>
        <taxon>Spermatophyta</taxon>
        <taxon>Magnoliopsida</taxon>
        <taxon>eudicotyledons</taxon>
        <taxon>Gunneridae</taxon>
        <taxon>Pentapetalae</taxon>
        <taxon>rosids</taxon>
        <taxon>malvids</taxon>
        <taxon>Myrtales</taxon>
        <taxon>Lythraceae</taxon>
        <taxon>Trapa</taxon>
    </lineage>
</organism>
<dbReference type="PANTHER" id="PTHR31908:SF11">
    <property type="entry name" value="PROTEIN CROWDED NUCLEI 1"/>
    <property type="match status" value="1"/>
</dbReference>
<feature type="region of interest" description="Disordered" evidence="6">
    <location>
        <begin position="195"/>
        <end position="216"/>
    </location>
</feature>
<evidence type="ECO:0000313" key="7">
    <source>
        <dbReference type="EMBL" id="KAK4751839.1"/>
    </source>
</evidence>
<feature type="region of interest" description="Disordered" evidence="6">
    <location>
        <begin position="775"/>
        <end position="802"/>
    </location>
</feature>
<name>A0AAN7JQZ9_9MYRT</name>
<feature type="compositionally biased region" description="Acidic residues" evidence="6">
    <location>
        <begin position="1121"/>
        <end position="1131"/>
    </location>
</feature>
<evidence type="ECO:0000256" key="6">
    <source>
        <dbReference type="SAM" id="MobiDB-lite"/>
    </source>
</evidence>
<dbReference type="InterPro" id="IPR040418">
    <property type="entry name" value="CRWN"/>
</dbReference>
<comment type="similarity">
    <text evidence="4">Belongs to the CRWN family.</text>
</comment>
<dbReference type="EMBL" id="JAXIOK010000016">
    <property type="protein sequence ID" value="KAK4751839.1"/>
    <property type="molecule type" value="Genomic_DNA"/>
</dbReference>
<evidence type="ECO:0000256" key="5">
    <source>
        <dbReference type="SAM" id="Coils"/>
    </source>
</evidence>
<keyword evidence="8" id="KW-1185">Reference proteome</keyword>
<feature type="coiled-coil region" evidence="5">
    <location>
        <begin position="85"/>
        <end position="112"/>
    </location>
</feature>
<dbReference type="Proteomes" id="UP001345219">
    <property type="component" value="Chromosome 16"/>
</dbReference>
<proteinExistence type="inferred from homology"/>